<dbReference type="InterPro" id="IPR011032">
    <property type="entry name" value="GroES-like_sf"/>
</dbReference>
<protein>
    <submittedName>
        <fullName evidence="2">NADPH:quinone oxidoreductase family protein</fullName>
    </submittedName>
</protein>
<dbReference type="PANTHER" id="PTHR43677:SF4">
    <property type="entry name" value="QUINONE OXIDOREDUCTASE-LIKE PROTEIN 2"/>
    <property type="match status" value="1"/>
</dbReference>
<dbReference type="Gene3D" id="3.40.50.720">
    <property type="entry name" value="NAD(P)-binding Rossmann-like Domain"/>
    <property type="match status" value="1"/>
</dbReference>
<dbReference type="Pfam" id="PF00107">
    <property type="entry name" value="ADH_zinc_N"/>
    <property type="match status" value="1"/>
</dbReference>
<reference evidence="2 3" key="1">
    <citation type="journal article" date="2019" name="Int. J. Syst. Evol. Microbiol.">
        <title>The Global Catalogue of Microorganisms (GCM) 10K type strain sequencing project: providing services to taxonomists for standard genome sequencing and annotation.</title>
        <authorList>
            <consortium name="The Broad Institute Genomics Platform"/>
            <consortium name="The Broad Institute Genome Sequencing Center for Infectious Disease"/>
            <person name="Wu L."/>
            <person name="Ma J."/>
        </authorList>
    </citation>
    <scope>NUCLEOTIDE SEQUENCE [LARGE SCALE GENOMIC DNA]</scope>
    <source>
        <strain evidence="2 3">JCM 10671</strain>
    </source>
</reference>
<evidence type="ECO:0000313" key="3">
    <source>
        <dbReference type="Proteomes" id="UP001500957"/>
    </source>
</evidence>
<dbReference type="SMART" id="SM00829">
    <property type="entry name" value="PKS_ER"/>
    <property type="match status" value="1"/>
</dbReference>
<dbReference type="Pfam" id="PF08240">
    <property type="entry name" value="ADH_N"/>
    <property type="match status" value="1"/>
</dbReference>
<organism evidence="2 3">
    <name type="scientific">Sporichthya brevicatena</name>
    <dbReference type="NCBI Taxonomy" id="171442"/>
    <lineage>
        <taxon>Bacteria</taxon>
        <taxon>Bacillati</taxon>
        <taxon>Actinomycetota</taxon>
        <taxon>Actinomycetes</taxon>
        <taxon>Sporichthyales</taxon>
        <taxon>Sporichthyaceae</taxon>
        <taxon>Sporichthya</taxon>
    </lineage>
</organism>
<evidence type="ECO:0000313" key="2">
    <source>
        <dbReference type="EMBL" id="GAA0639313.1"/>
    </source>
</evidence>
<keyword evidence="3" id="KW-1185">Reference proteome</keyword>
<name>A0ABN1HDC9_9ACTN</name>
<dbReference type="RefSeq" id="WP_344609898.1">
    <property type="nucleotide sequence ID" value="NZ_BAAAHE010000068.1"/>
</dbReference>
<dbReference type="InterPro" id="IPR051397">
    <property type="entry name" value="Zn-ADH-like_protein"/>
</dbReference>
<dbReference type="Gene3D" id="3.90.180.10">
    <property type="entry name" value="Medium-chain alcohol dehydrogenases, catalytic domain"/>
    <property type="match status" value="1"/>
</dbReference>
<dbReference type="InterPro" id="IPR020843">
    <property type="entry name" value="ER"/>
</dbReference>
<proteinExistence type="predicted"/>
<feature type="domain" description="Enoyl reductase (ER)" evidence="1">
    <location>
        <begin position="9"/>
        <end position="321"/>
    </location>
</feature>
<comment type="caution">
    <text evidence="2">The sequence shown here is derived from an EMBL/GenBank/DDBJ whole genome shotgun (WGS) entry which is preliminary data.</text>
</comment>
<dbReference type="SUPFAM" id="SSF51735">
    <property type="entry name" value="NAD(P)-binding Rossmann-fold domains"/>
    <property type="match status" value="1"/>
</dbReference>
<dbReference type="PANTHER" id="PTHR43677">
    <property type="entry name" value="SHORT-CHAIN DEHYDROGENASE/REDUCTASE"/>
    <property type="match status" value="1"/>
</dbReference>
<dbReference type="EMBL" id="BAAAHE010000068">
    <property type="protein sequence ID" value="GAA0639313.1"/>
    <property type="molecule type" value="Genomic_DNA"/>
</dbReference>
<dbReference type="InterPro" id="IPR013154">
    <property type="entry name" value="ADH-like_N"/>
</dbReference>
<dbReference type="Proteomes" id="UP001500957">
    <property type="component" value="Unassembled WGS sequence"/>
</dbReference>
<accession>A0ABN1HDC9</accession>
<gene>
    <name evidence="2" type="ORF">GCM10009547_49300</name>
</gene>
<dbReference type="InterPro" id="IPR036291">
    <property type="entry name" value="NAD(P)-bd_dom_sf"/>
</dbReference>
<dbReference type="SUPFAM" id="SSF50129">
    <property type="entry name" value="GroES-like"/>
    <property type="match status" value="1"/>
</dbReference>
<sequence length="323" mass="32477">MKRIVCTSFDLDSLALVEEPTPEPGPGQVLVEVAAAGVSFADGLIARGLYQVKPPLPFTPGTSFAGTVAAVGTGVDVVAVGTSIAGSGFTAGAYSSHVVVPAAAVVPRPEGVDAQIAASVLESYGTLVYAVTRRVTIAPGEWVVVLGAGGAIGLAAVDVARSLGAKVVAVASSEGKRAAATAAGADVAIDYTDLKDGIRAATGGGADVVIDPVGGAAAESALRALRAYGRFCVLGFASGEIPRLPANFVLLRNRTIVGVDWGDWAREVATVEENAGLLADVLGRIGRGELHPVRPTAAPLADAASVLRGFADRSATGRYVLVP</sequence>
<evidence type="ECO:0000259" key="1">
    <source>
        <dbReference type="SMART" id="SM00829"/>
    </source>
</evidence>
<dbReference type="InterPro" id="IPR013149">
    <property type="entry name" value="ADH-like_C"/>
</dbReference>